<protein>
    <submittedName>
        <fullName evidence="7">MFS transporter</fullName>
    </submittedName>
</protein>
<accession>A0A8D5U7A6</accession>
<evidence type="ECO:0000256" key="2">
    <source>
        <dbReference type="ARBA" id="ARBA00022692"/>
    </source>
</evidence>
<dbReference type="PANTHER" id="PTHR23508:SF10">
    <property type="entry name" value="CARBOXYLIC ACID TRANSPORTER PROTEIN HOMOLOG"/>
    <property type="match status" value="1"/>
</dbReference>
<dbReference type="Gene3D" id="1.20.1250.20">
    <property type="entry name" value="MFS general substrate transporter like domains"/>
    <property type="match status" value="1"/>
</dbReference>
<dbReference type="KEGG" id="csty:KN1_14160"/>
<dbReference type="Pfam" id="PF00083">
    <property type="entry name" value="Sugar_tr"/>
    <property type="match status" value="1"/>
</dbReference>
<dbReference type="InterPro" id="IPR005829">
    <property type="entry name" value="Sugar_transporter_CS"/>
</dbReference>
<dbReference type="GeneID" id="66163134"/>
<feature type="transmembrane region" description="Helical" evidence="5">
    <location>
        <begin position="148"/>
        <end position="174"/>
    </location>
</feature>
<feature type="transmembrane region" description="Helical" evidence="5">
    <location>
        <begin position="21"/>
        <end position="50"/>
    </location>
</feature>
<keyword evidence="8" id="KW-1185">Reference proteome</keyword>
<name>A0A8D5U7A6_9CREN</name>
<dbReference type="InterPro" id="IPR020846">
    <property type="entry name" value="MFS_dom"/>
</dbReference>
<feature type="domain" description="Major facilitator superfamily (MFS) profile" evidence="6">
    <location>
        <begin position="21"/>
        <end position="436"/>
    </location>
</feature>
<evidence type="ECO:0000313" key="7">
    <source>
        <dbReference type="EMBL" id="BCU70119.1"/>
    </source>
</evidence>
<evidence type="ECO:0000256" key="4">
    <source>
        <dbReference type="ARBA" id="ARBA00023136"/>
    </source>
</evidence>
<feature type="transmembrane region" description="Helical" evidence="5">
    <location>
        <begin position="380"/>
        <end position="404"/>
    </location>
</feature>
<keyword evidence="3 5" id="KW-1133">Transmembrane helix</keyword>
<evidence type="ECO:0000259" key="6">
    <source>
        <dbReference type="PROSITE" id="PS50850"/>
    </source>
</evidence>
<dbReference type="Proteomes" id="UP000825123">
    <property type="component" value="Chromosome"/>
</dbReference>
<feature type="transmembrane region" description="Helical" evidence="5">
    <location>
        <begin position="323"/>
        <end position="340"/>
    </location>
</feature>
<dbReference type="InterPro" id="IPR005828">
    <property type="entry name" value="MFS_sugar_transport-like"/>
</dbReference>
<proteinExistence type="predicted"/>
<dbReference type="SUPFAM" id="SSF103473">
    <property type="entry name" value="MFS general substrate transporter"/>
    <property type="match status" value="1"/>
</dbReference>
<feature type="transmembrane region" description="Helical" evidence="5">
    <location>
        <begin position="180"/>
        <end position="199"/>
    </location>
</feature>
<reference evidence="7 8" key="1">
    <citation type="submission" date="2021-04" db="EMBL/GenBank/DDBJ databases">
        <title>Complete genome sequence of Stygiolobus sp. KN-1.</title>
        <authorList>
            <person name="Nakamura K."/>
            <person name="Sakai H."/>
            <person name="Kurosawa N."/>
        </authorList>
    </citation>
    <scope>NUCLEOTIDE SEQUENCE [LARGE SCALE GENOMIC DNA]</scope>
    <source>
        <strain evidence="7 8">KN-1</strain>
    </source>
</reference>
<evidence type="ECO:0000256" key="3">
    <source>
        <dbReference type="ARBA" id="ARBA00022989"/>
    </source>
</evidence>
<comment type="subcellular location">
    <subcellularLocation>
        <location evidence="1">Membrane</location>
        <topology evidence="1">Multi-pass membrane protein</topology>
    </subcellularLocation>
</comment>
<feature type="transmembrane region" description="Helical" evidence="5">
    <location>
        <begin position="62"/>
        <end position="83"/>
    </location>
</feature>
<dbReference type="AlphaFoldDB" id="A0A8D5U7A6"/>
<feature type="transmembrane region" description="Helical" evidence="5">
    <location>
        <begin position="410"/>
        <end position="431"/>
    </location>
</feature>
<keyword evidence="2 5" id="KW-0812">Transmembrane</keyword>
<dbReference type="PANTHER" id="PTHR23508">
    <property type="entry name" value="CARBOXYLIC ACID TRANSPORTER PROTEIN HOMOLOG"/>
    <property type="match status" value="1"/>
</dbReference>
<gene>
    <name evidence="7" type="ORF">KN1_14160</name>
</gene>
<evidence type="ECO:0000313" key="8">
    <source>
        <dbReference type="Proteomes" id="UP000825123"/>
    </source>
</evidence>
<dbReference type="PROSITE" id="PS00217">
    <property type="entry name" value="SUGAR_TRANSPORT_2"/>
    <property type="match status" value="1"/>
</dbReference>
<feature type="transmembrane region" description="Helical" evidence="5">
    <location>
        <begin position="90"/>
        <end position="108"/>
    </location>
</feature>
<keyword evidence="4 5" id="KW-0472">Membrane</keyword>
<dbReference type="InterPro" id="IPR036259">
    <property type="entry name" value="MFS_trans_sf"/>
</dbReference>
<dbReference type="PROSITE" id="PS50850">
    <property type="entry name" value="MFS"/>
    <property type="match status" value="1"/>
</dbReference>
<dbReference type="EMBL" id="AP024597">
    <property type="protein sequence ID" value="BCU70119.1"/>
    <property type="molecule type" value="Genomic_DNA"/>
</dbReference>
<dbReference type="GO" id="GO:0046943">
    <property type="term" value="F:carboxylic acid transmembrane transporter activity"/>
    <property type="evidence" value="ECO:0007669"/>
    <property type="project" value="TreeGrafter"/>
</dbReference>
<organism evidence="7 8">
    <name type="scientific">Stygiolobus caldivivus</name>
    <dbReference type="NCBI Taxonomy" id="2824673"/>
    <lineage>
        <taxon>Archaea</taxon>
        <taxon>Thermoproteota</taxon>
        <taxon>Thermoprotei</taxon>
        <taxon>Sulfolobales</taxon>
        <taxon>Sulfolobaceae</taxon>
        <taxon>Stygiolobus</taxon>
    </lineage>
</organism>
<feature type="transmembrane region" description="Helical" evidence="5">
    <location>
        <begin position="346"/>
        <end position="368"/>
    </location>
</feature>
<evidence type="ECO:0000256" key="5">
    <source>
        <dbReference type="SAM" id="Phobius"/>
    </source>
</evidence>
<evidence type="ECO:0000256" key="1">
    <source>
        <dbReference type="ARBA" id="ARBA00004141"/>
    </source>
</evidence>
<dbReference type="RefSeq" id="WP_221286522.1">
    <property type="nucleotide sequence ID" value="NZ_AP024597.1"/>
</dbReference>
<feature type="transmembrane region" description="Helical" evidence="5">
    <location>
        <begin position="291"/>
        <end position="311"/>
    </location>
</feature>
<feature type="transmembrane region" description="Helical" evidence="5">
    <location>
        <begin position="114"/>
        <end position="136"/>
    </location>
</feature>
<sequence length="457" mass="49487">MNSKPFSFIDDLKWNKFISKNTFITGMGVFAVGYEFTAISLTLLIVLSSLHITGKEKPLLEGLLVSSGYLGMVTGGIVFGLLSNKGRKKYYGVDVLLMGIGSLLQFFVSDTLELILLRALIGIGVGADFVLSPVIIAENSNSADRGKAIAIGRVVMITLGDIAASLVFLGLLLSHVSPSLLWRVTLSLGAVPALGTFYLRRKLPDTVRYLGRVKGDLNALNEAARQITGKEVKIRDITVDNTPVPVYFKRNWRLFLTSALLWSLLDLNIGIKEFGPTLIAHRIGITDPAVYKIVTDLGFALPGAFLGLWLIDKGRKLSQTISLVSLVFILSLFVVLRGVLPDVGLFLIISTYYFAYNIGTHPIIGTGLPAVELAPTKVRGLVQGIVVAVAKAGGAIGTLVFPLLVHQYGLIGAFIPSIAIYIVMLLLYLLVIPETGKKPLEEVSMEVVEGQKTEDKM</sequence>
<dbReference type="GO" id="GO:0005886">
    <property type="term" value="C:plasma membrane"/>
    <property type="evidence" value="ECO:0007669"/>
    <property type="project" value="TreeGrafter"/>
</dbReference>